<evidence type="ECO:0000313" key="2">
    <source>
        <dbReference type="EMBL" id="KIL44341.1"/>
    </source>
</evidence>
<dbReference type="Pfam" id="PF13470">
    <property type="entry name" value="PIN_3"/>
    <property type="match status" value="1"/>
</dbReference>
<dbReference type="EMBL" id="JXRP01000019">
    <property type="protein sequence ID" value="KIL44341.1"/>
    <property type="molecule type" value="Genomic_DNA"/>
</dbReference>
<name>A0A0C2VIL5_9BACL</name>
<sequence>MADKIVVDTCVFIRALFTPEDDDECTLFINALDRYDARLVFSQYTIGELLYMIKKISNEINSPYEHMRKKLDYISFLFQHAKSVNTSHTKSDFTATDRNDQMFVDAAVESDANHIITIDLKSGILEMQDAPFIPMKPIDYFLKHGVK</sequence>
<dbReference type="PATRIC" id="fig|889306.3.peg.3321"/>
<dbReference type="Proteomes" id="UP000031938">
    <property type="component" value="Unassembled WGS sequence"/>
</dbReference>
<evidence type="ECO:0000313" key="3">
    <source>
        <dbReference type="Proteomes" id="UP000031938"/>
    </source>
</evidence>
<comment type="caution">
    <text evidence="2">The sequence shown here is derived from an EMBL/GenBank/DDBJ whole genome shotgun (WGS) entry which is preliminary data.</text>
</comment>
<accession>A0A0C2VIL5</accession>
<feature type="domain" description="PIN" evidence="1">
    <location>
        <begin position="4"/>
        <end position="120"/>
    </location>
</feature>
<keyword evidence="3" id="KW-1185">Reference proteome</keyword>
<gene>
    <name evidence="2" type="ORF">KP78_33050</name>
</gene>
<evidence type="ECO:0000259" key="1">
    <source>
        <dbReference type="Pfam" id="PF13470"/>
    </source>
</evidence>
<dbReference type="CDD" id="cd09854">
    <property type="entry name" value="PIN_VapC-like"/>
    <property type="match status" value="1"/>
</dbReference>
<proteinExistence type="predicted"/>
<dbReference type="OrthoDB" id="2941992at2"/>
<dbReference type="AlphaFoldDB" id="A0A0C2VIL5"/>
<dbReference type="RefSeq" id="WP_041090223.1">
    <property type="nucleotide sequence ID" value="NZ_JXRP01000019.1"/>
</dbReference>
<dbReference type="SUPFAM" id="SSF88723">
    <property type="entry name" value="PIN domain-like"/>
    <property type="match status" value="1"/>
</dbReference>
<protein>
    <recommendedName>
        <fullName evidence="1">PIN domain-containing protein</fullName>
    </recommendedName>
</protein>
<dbReference type="STRING" id="889306.KP78_33050"/>
<dbReference type="InterPro" id="IPR002716">
    <property type="entry name" value="PIN_dom"/>
</dbReference>
<dbReference type="InterPro" id="IPR029060">
    <property type="entry name" value="PIN-like_dom_sf"/>
</dbReference>
<organism evidence="2 3">
    <name type="scientific">Jeotgalibacillus soli</name>
    <dbReference type="NCBI Taxonomy" id="889306"/>
    <lineage>
        <taxon>Bacteria</taxon>
        <taxon>Bacillati</taxon>
        <taxon>Bacillota</taxon>
        <taxon>Bacilli</taxon>
        <taxon>Bacillales</taxon>
        <taxon>Caryophanaceae</taxon>
        <taxon>Jeotgalibacillus</taxon>
    </lineage>
</organism>
<reference evidence="2 3" key="1">
    <citation type="submission" date="2015-01" db="EMBL/GenBank/DDBJ databases">
        <title>Genome sequencing of Jeotgalibacillus soli.</title>
        <authorList>
            <person name="Goh K.M."/>
            <person name="Chan K.-G."/>
            <person name="Yaakop A.S."/>
            <person name="Ee R."/>
            <person name="Gan H.M."/>
            <person name="Chan C.S."/>
        </authorList>
    </citation>
    <scope>NUCLEOTIDE SEQUENCE [LARGE SCALE GENOMIC DNA]</scope>
    <source>
        <strain evidence="2 3">P9</strain>
    </source>
</reference>